<feature type="compositionally biased region" description="Low complexity" evidence="1">
    <location>
        <begin position="99"/>
        <end position="109"/>
    </location>
</feature>
<protein>
    <submittedName>
        <fullName evidence="2">Uncharacterized protein</fullName>
    </submittedName>
</protein>
<dbReference type="Proteomes" id="UP001164929">
    <property type="component" value="Chromosome 11"/>
</dbReference>
<evidence type="ECO:0000256" key="1">
    <source>
        <dbReference type="SAM" id="MobiDB-lite"/>
    </source>
</evidence>
<organism evidence="2 3">
    <name type="scientific">Populus alba x Populus x berolinensis</name>
    <dbReference type="NCBI Taxonomy" id="444605"/>
    <lineage>
        <taxon>Eukaryota</taxon>
        <taxon>Viridiplantae</taxon>
        <taxon>Streptophyta</taxon>
        <taxon>Embryophyta</taxon>
        <taxon>Tracheophyta</taxon>
        <taxon>Spermatophyta</taxon>
        <taxon>Magnoliopsida</taxon>
        <taxon>eudicotyledons</taxon>
        <taxon>Gunneridae</taxon>
        <taxon>Pentapetalae</taxon>
        <taxon>rosids</taxon>
        <taxon>fabids</taxon>
        <taxon>Malpighiales</taxon>
        <taxon>Salicaceae</taxon>
        <taxon>Saliceae</taxon>
        <taxon>Populus</taxon>
    </lineage>
</organism>
<sequence>MLSIHDCSCPSTSSSSEPWGENSKISNPGNTKVDCSFVEHDEAQAVLISLRVKINSSPIFEKVSESWLFTSEIPLFTQPTSAPPPSRLPPPRPPRISKSKMGSFSSTSSRNKEAMDKAKAKSQQTREREYM</sequence>
<gene>
    <name evidence="2" type="ORF">NC653_027474</name>
</gene>
<feature type="compositionally biased region" description="Pro residues" evidence="1">
    <location>
        <begin position="81"/>
        <end position="94"/>
    </location>
</feature>
<accession>A0AAD6M5L9</accession>
<feature type="region of interest" description="Disordered" evidence="1">
    <location>
        <begin position="76"/>
        <end position="131"/>
    </location>
</feature>
<dbReference type="EMBL" id="JAQIZT010000011">
    <property type="protein sequence ID" value="KAJ6979330.1"/>
    <property type="molecule type" value="Genomic_DNA"/>
</dbReference>
<dbReference type="AlphaFoldDB" id="A0AAD6M5L9"/>
<evidence type="ECO:0000313" key="2">
    <source>
        <dbReference type="EMBL" id="KAJ6979330.1"/>
    </source>
</evidence>
<feature type="compositionally biased region" description="Basic and acidic residues" evidence="1">
    <location>
        <begin position="110"/>
        <end position="131"/>
    </location>
</feature>
<reference evidence="2" key="1">
    <citation type="journal article" date="2023" name="Mol. Ecol. Resour.">
        <title>Chromosome-level genome assembly of a triploid poplar Populus alba 'Berolinensis'.</title>
        <authorList>
            <person name="Chen S."/>
            <person name="Yu Y."/>
            <person name="Wang X."/>
            <person name="Wang S."/>
            <person name="Zhang T."/>
            <person name="Zhou Y."/>
            <person name="He R."/>
            <person name="Meng N."/>
            <person name="Wang Y."/>
            <person name="Liu W."/>
            <person name="Liu Z."/>
            <person name="Liu J."/>
            <person name="Guo Q."/>
            <person name="Huang H."/>
            <person name="Sederoff R.R."/>
            <person name="Wang G."/>
            <person name="Qu G."/>
            <person name="Chen S."/>
        </authorList>
    </citation>
    <scope>NUCLEOTIDE SEQUENCE</scope>
    <source>
        <strain evidence="2">SC-2020</strain>
    </source>
</reference>
<feature type="region of interest" description="Disordered" evidence="1">
    <location>
        <begin position="1"/>
        <end position="33"/>
    </location>
</feature>
<feature type="compositionally biased region" description="Low complexity" evidence="1">
    <location>
        <begin position="7"/>
        <end position="16"/>
    </location>
</feature>
<name>A0AAD6M5L9_9ROSI</name>
<keyword evidence="3" id="KW-1185">Reference proteome</keyword>
<comment type="caution">
    <text evidence="2">The sequence shown here is derived from an EMBL/GenBank/DDBJ whole genome shotgun (WGS) entry which is preliminary data.</text>
</comment>
<proteinExistence type="predicted"/>
<evidence type="ECO:0000313" key="3">
    <source>
        <dbReference type="Proteomes" id="UP001164929"/>
    </source>
</evidence>